<protein>
    <submittedName>
        <fullName evidence="2">Uncharacterized protein</fullName>
    </submittedName>
</protein>
<accession>A0A8R1HZR7</accession>
<sequence length="81" mass="9470">MTAPSTVEKDYDKIDEKLGDDHVRKIVESLMNMEENGEEACRNLMDLHKQCCEVFSKHPIQQTMSQKWNKERSKQKTLAKS</sequence>
<proteinExistence type="predicted"/>
<dbReference type="Proteomes" id="UP000005237">
    <property type="component" value="Unassembled WGS sequence"/>
</dbReference>
<evidence type="ECO:0000313" key="3">
    <source>
        <dbReference type="Proteomes" id="UP000005237"/>
    </source>
</evidence>
<dbReference type="EnsemblMetazoa" id="CJA16705.1">
    <property type="protein sequence ID" value="CJA16705.1"/>
    <property type="gene ID" value="WBGene00135911"/>
</dbReference>
<reference evidence="2" key="2">
    <citation type="submission" date="2022-06" db="UniProtKB">
        <authorList>
            <consortium name="EnsemblMetazoa"/>
        </authorList>
    </citation>
    <scope>IDENTIFICATION</scope>
    <source>
        <strain evidence="2">DF5081</strain>
    </source>
</reference>
<name>A0A8R1HZR7_CAEJA</name>
<feature type="region of interest" description="Disordered" evidence="1">
    <location>
        <begin position="62"/>
        <end position="81"/>
    </location>
</feature>
<evidence type="ECO:0000256" key="1">
    <source>
        <dbReference type="SAM" id="MobiDB-lite"/>
    </source>
</evidence>
<evidence type="ECO:0000313" key="2">
    <source>
        <dbReference type="EnsemblMetazoa" id="CJA16705.1"/>
    </source>
</evidence>
<organism evidence="2 3">
    <name type="scientific">Caenorhabditis japonica</name>
    <dbReference type="NCBI Taxonomy" id="281687"/>
    <lineage>
        <taxon>Eukaryota</taxon>
        <taxon>Metazoa</taxon>
        <taxon>Ecdysozoa</taxon>
        <taxon>Nematoda</taxon>
        <taxon>Chromadorea</taxon>
        <taxon>Rhabditida</taxon>
        <taxon>Rhabditina</taxon>
        <taxon>Rhabditomorpha</taxon>
        <taxon>Rhabditoidea</taxon>
        <taxon>Rhabditidae</taxon>
        <taxon>Peloderinae</taxon>
        <taxon>Caenorhabditis</taxon>
    </lineage>
</organism>
<reference evidence="3" key="1">
    <citation type="submission" date="2010-08" db="EMBL/GenBank/DDBJ databases">
        <authorList>
            <consortium name="Caenorhabditis japonica Sequencing Consortium"/>
            <person name="Wilson R.K."/>
        </authorList>
    </citation>
    <scope>NUCLEOTIDE SEQUENCE [LARGE SCALE GENOMIC DNA]</scope>
    <source>
        <strain evidence="3">DF5081</strain>
    </source>
</reference>
<keyword evidence="3" id="KW-1185">Reference proteome</keyword>
<dbReference type="AlphaFoldDB" id="A0A8R1HZR7"/>